<feature type="transmembrane region" description="Helical" evidence="1">
    <location>
        <begin position="109"/>
        <end position="128"/>
    </location>
</feature>
<feature type="transmembrane region" description="Helical" evidence="1">
    <location>
        <begin position="16"/>
        <end position="37"/>
    </location>
</feature>
<name>A0A437GX76_9SPHN</name>
<keyword evidence="1" id="KW-0812">Transmembrane</keyword>
<keyword evidence="1" id="KW-0472">Membrane</keyword>
<reference evidence="2 3" key="1">
    <citation type="submission" date="2018-12" db="EMBL/GenBank/DDBJ databases">
        <title>Croceicoccus ponticola sp. nov., a lipolytic bacterium isolated from seawater.</title>
        <authorList>
            <person name="Yoon J.-H."/>
        </authorList>
    </citation>
    <scope>NUCLEOTIDE SEQUENCE [LARGE SCALE GENOMIC DNA]</scope>
    <source>
        <strain evidence="2 3">GM-16</strain>
    </source>
</reference>
<protein>
    <submittedName>
        <fullName evidence="2">DUF2254 domain-containing protein</fullName>
    </submittedName>
</protein>
<sequence>MTARLLPLWNRINASYWFWPATFCVLAFALSLFTIHLDRSGAAEWLSANSAIAPARPGGANTMLQVIAGSMIGVAATVFSITIAAVAYASGTYGPRLLTNFMEDRGNQLSLATFIGTFLYATMVLRVVRGEDERATTIRDALSSDLPGFVPQLSLLVATGLMLVSIGVLVFFLNHIPSSIRINKVLEQIGRRLIEQVRDRFPTESVAITRVERPQGSPVIARDSGYIEVIDFAGLEAIAARHDGQIVLLREAGDFVHPAMPLAQFCGGKADDSDPDEVDTAEKRADDMRGCFVVSGLRTPQQDLRFLIDELVEIALRALSPGINDPFTAMTALHWLGAATAELGQRELRVSPTDVDKQDKSRVFPLHSDFADYVATGFGSARSAVASSRKATLALFDSLYNCAISVRGADRMAVLAQEADRLMDQCAGALTGPDLVEVHERHRTFQRDVARIAAA</sequence>
<dbReference type="AlphaFoldDB" id="A0A437GX76"/>
<evidence type="ECO:0000256" key="1">
    <source>
        <dbReference type="SAM" id="Phobius"/>
    </source>
</evidence>
<dbReference type="Proteomes" id="UP000283003">
    <property type="component" value="Unassembled WGS sequence"/>
</dbReference>
<organism evidence="2 3">
    <name type="scientific">Croceicoccus ponticola</name>
    <dbReference type="NCBI Taxonomy" id="2217664"/>
    <lineage>
        <taxon>Bacteria</taxon>
        <taxon>Pseudomonadati</taxon>
        <taxon>Pseudomonadota</taxon>
        <taxon>Alphaproteobacteria</taxon>
        <taxon>Sphingomonadales</taxon>
        <taxon>Erythrobacteraceae</taxon>
        <taxon>Croceicoccus</taxon>
    </lineage>
</organism>
<feature type="transmembrane region" description="Helical" evidence="1">
    <location>
        <begin position="66"/>
        <end position="89"/>
    </location>
</feature>
<proteinExistence type="predicted"/>
<comment type="caution">
    <text evidence="2">The sequence shown here is derived from an EMBL/GenBank/DDBJ whole genome shotgun (WGS) entry which is preliminary data.</text>
</comment>
<feature type="transmembrane region" description="Helical" evidence="1">
    <location>
        <begin position="149"/>
        <end position="173"/>
    </location>
</feature>
<dbReference type="EMBL" id="RXOL01000003">
    <property type="protein sequence ID" value="RVQ66993.1"/>
    <property type="molecule type" value="Genomic_DNA"/>
</dbReference>
<dbReference type="Pfam" id="PF10011">
    <property type="entry name" value="DUF2254"/>
    <property type="match status" value="1"/>
</dbReference>
<dbReference type="InterPro" id="IPR018723">
    <property type="entry name" value="DUF2254_membrane"/>
</dbReference>
<keyword evidence="3" id="KW-1185">Reference proteome</keyword>
<dbReference type="OrthoDB" id="2955631at2"/>
<gene>
    <name evidence="2" type="ORF">EKN06_08595</name>
</gene>
<keyword evidence="1" id="KW-1133">Transmembrane helix</keyword>
<dbReference type="RefSeq" id="WP_127612506.1">
    <property type="nucleotide sequence ID" value="NZ_RXOL01000003.1"/>
</dbReference>
<evidence type="ECO:0000313" key="2">
    <source>
        <dbReference type="EMBL" id="RVQ66993.1"/>
    </source>
</evidence>
<accession>A0A437GX76</accession>
<evidence type="ECO:0000313" key="3">
    <source>
        <dbReference type="Proteomes" id="UP000283003"/>
    </source>
</evidence>